<proteinExistence type="predicted"/>
<dbReference type="OrthoDB" id="10506325at2759"/>
<dbReference type="AlphaFoldDB" id="A0A4Z1IEF6"/>
<evidence type="ECO:0000313" key="1">
    <source>
        <dbReference type="EMBL" id="TGO57430.1"/>
    </source>
</evidence>
<organism evidence="1 2">
    <name type="scientific">Botryotinia narcissicola</name>
    <dbReference type="NCBI Taxonomy" id="278944"/>
    <lineage>
        <taxon>Eukaryota</taxon>
        <taxon>Fungi</taxon>
        <taxon>Dikarya</taxon>
        <taxon>Ascomycota</taxon>
        <taxon>Pezizomycotina</taxon>
        <taxon>Leotiomycetes</taxon>
        <taxon>Helotiales</taxon>
        <taxon>Sclerotiniaceae</taxon>
        <taxon>Botryotinia</taxon>
    </lineage>
</organism>
<dbReference type="EMBL" id="PQXJ01000201">
    <property type="protein sequence ID" value="TGO57430.1"/>
    <property type="molecule type" value="Genomic_DNA"/>
</dbReference>
<evidence type="ECO:0000313" key="2">
    <source>
        <dbReference type="Proteomes" id="UP000297452"/>
    </source>
</evidence>
<dbReference type="Proteomes" id="UP000297452">
    <property type="component" value="Unassembled WGS sequence"/>
</dbReference>
<comment type="caution">
    <text evidence="1">The sequence shown here is derived from an EMBL/GenBank/DDBJ whole genome shotgun (WGS) entry which is preliminary data.</text>
</comment>
<accession>A0A4Z1IEF6</accession>
<name>A0A4Z1IEF6_9HELO</name>
<keyword evidence="2" id="KW-1185">Reference proteome</keyword>
<sequence>MTAPPNATHAPAIHVLQYIRQRTRTSCADQFEYCAEIAGYETEDHSADDEGGGEDVMEMHVEWFAGEPVVEHDFTTDKSFEGEGGEHVEAETETGEVDERVCCGEVVEDVAEGFGTEG</sequence>
<reference evidence="1 2" key="1">
    <citation type="submission" date="2017-12" db="EMBL/GenBank/DDBJ databases">
        <title>Comparative genomics of Botrytis spp.</title>
        <authorList>
            <person name="Valero-Jimenez C.A."/>
            <person name="Tapia P."/>
            <person name="Veloso J."/>
            <person name="Silva-Moreno E."/>
            <person name="Staats M."/>
            <person name="Valdes J.H."/>
            <person name="Van Kan J.A.L."/>
        </authorList>
    </citation>
    <scope>NUCLEOTIDE SEQUENCE [LARGE SCALE GENOMIC DNA]</scope>
    <source>
        <strain evidence="1 2">MUCL2120</strain>
    </source>
</reference>
<protein>
    <submittedName>
        <fullName evidence="1">Uncharacterized protein</fullName>
    </submittedName>
</protein>
<gene>
    <name evidence="1" type="ORF">BOTNAR_0201g00160</name>
</gene>